<dbReference type="AlphaFoldDB" id="A0A644YLI4"/>
<proteinExistence type="predicted"/>
<organism evidence="1">
    <name type="scientific">bioreactor metagenome</name>
    <dbReference type="NCBI Taxonomy" id="1076179"/>
    <lineage>
        <taxon>unclassified sequences</taxon>
        <taxon>metagenomes</taxon>
        <taxon>ecological metagenomes</taxon>
    </lineage>
</organism>
<name>A0A644YLI4_9ZZZZ</name>
<reference evidence="1" key="1">
    <citation type="submission" date="2019-08" db="EMBL/GenBank/DDBJ databases">
        <authorList>
            <person name="Kucharzyk K."/>
            <person name="Murdoch R.W."/>
            <person name="Higgins S."/>
            <person name="Loffler F."/>
        </authorList>
    </citation>
    <scope>NUCLEOTIDE SEQUENCE</scope>
</reference>
<accession>A0A644YLI4</accession>
<dbReference type="EMBL" id="VSSQ01005443">
    <property type="protein sequence ID" value="MPM29167.1"/>
    <property type="molecule type" value="Genomic_DNA"/>
</dbReference>
<protein>
    <submittedName>
        <fullName evidence="1">Uncharacterized protein</fullName>
    </submittedName>
</protein>
<sequence length="167" mass="19606">MVLLDDLDDPDHLASQSIRVIRSCRNHSLQEETDDAVQFVRHRQDSSDLGFRQFAFTGYRQIVFADGSSYSSSFTLLQRIDFTHDPLQFRKFGNHVRHQIKFVDGGRTQQLRFVVLCQIKHIRKMGSNFRCVVHLIMNGADFRMECDFLQFFDRLRNGDALIFVEEE</sequence>
<comment type="caution">
    <text evidence="1">The sequence shown here is derived from an EMBL/GenBank/DDBJ whole genome shotgun (WGS) entry which is preliminary data.</text>
</comment>
<evidence type="ECO:0000313" key="1">
    <source>
        <dbReference type="EMBL" id="MPM29167.1"/>
    </source>
</evidence>
<gene>
    <name evidence="1" type="ORF">SDC9_75707</name>
</gene>